<proteinExistence type="predicted"/>
<comment type="caution">
    <text evidence="1">The sequence shown here is derived from an EMBL/GenBank/DDBJ whole genome shotgun (WGS) entry which is preliminary data.</text>
</comment>
<evidence type="ECO:0000313" key="1">
    <source>
        <dbReference type="EMBL" id="MBB5153693.1"/>
    </source>
</evidence>
<evidence type="ECO:0000313" key="2">
    <source>
        <dbReference type="Proteomes" id="UP000584374"/>
    </source>
</evidence>
<protein>
    <submittedName>
        <fullName evidence="1">Uncharacterized protein</fullName>
    </submittedName>
</protein>
<sequence length="36" mass="3942">MVFDLVGGYLHGCSALTPGWCPSRHMGPSRPSRIVR</sequence>
<dbReference type="EMBL" id="JACHIW010000001">
    <property type="protein sequence ID" value="MBB5153693.1"/>
    <property type="molecule type" value="Genomic_DNA"/>
</dbReference>
<accession>A0A840QA46</accession>
<reference evidence="1 2" key="1">
    <citation type="submission" date="2020-08" db="EMBL/GenBank/DDBJ databases">
        <title>Sequencing the genomes of 1000 actinobacteria strains.</title>
        <authorList>
            <person name="Klenk H.-P."/>
        </authorList>
    </citation>
    <scope>NUCLEOTIDE SEQUENCE [LARGE SCALE GENOMIC DNA]</scope>
    <source>
        <strain evidence="1 2">DSM 45584</strain>
    </source>
</reference>
<organism evidence="1 2">
    <name type="scientific">Saccharopolyspora phatthalungensis</name>
    <dbReference type="NCBI Taxonomy" id="664693"/>
    <lineage>
        <taxon>Bacteria</taxon>
        <taxon>Bacillati</taxon>
        <taxon>Actinomycetota</taxon>
        <taxon>Actinomycetes</taxon>
        <taxon>Pseudonocardiales</taxon>
        <taxon>Pseudonocardiaceae</taxon>
        <taxon>Saccharopolyspora</taxon>
    </lineage>
</organism>
<keyword evidence="2" id="KW-1185">Reference proteome</keyword>
<dbReference type="Proteomes" id="UP000584374">
    <property type="component" value="Unassembled WGS sequence"/>
</dbReference>
<dbReference type="AlphaFoldDB" id="A0A840QA46"/>
<gene>
    <name evidence="1" type="ORF">BJ970_001227</name>
</gene>
<name>A0A840QA46_9PSEU</name>